<organism evidence="2 3">
    <name type="scientific">Neoarthrinium moseri</name>
    <dbReference type="NCBI Taxonomy" id="1658444"/>
    <lineage>
        <taxon>Eukaryota</taxon>
        <taxon>Fungi</taxon>
        <taxon>Dikarya</taxon>
        <taxon>Ascomycota</taxon>
        <taxon>Pezizomycotina</taxon>
        <taxon>Sordariomycetes</taxon>
        <taxon>Xylariomycetidae</taxon>
        <taxon>Amphisphaeriales</taxon>
        <taxon>Apiosporaceae</taxon>
        <taxon>Neoarthrinium</taxon>
    </lineage>
</organism>
<name>A0A9P9WWB1_9PEZI</name>
<dbReference type="AlphaFoldDB" id="A0A9P9WWB1"/>
<comment type="caution">
    <text evidence="2">The sequence shown here is derived from an EMBL/GenBank/DDBJ whole genome shotgun (WGS) entry which is preliminary data.</text>
</comment>
<feature type="region of interest" description="Disordered" evidence="1">
    <location>
        <begin position="135"/>
        <end position="161"/>
    </location>
</feature>
<accession>A0A9P9WWB1</accession>
<feature type="compositionally biased region" description="Low complexity" evidence="1">
    <location>
        <begin position="247"/>
        <end position="257"/>
    </location>
</feature>
<feature type="region of interest" description="Disordered" evidence="1">
    <location>
        <begin position="200"/>
        <end position="283"/>
    </location>
</feature>
<sequence>MDVSDISHRFASKADMRADCTEYYPMRFEKIFDHQQYHDDNDDRNKTSWERAIRTTIQGMSKKDIEQEIHRLDQTTLDVSSKKKTLGAALLYQLDKTMIELGHNDGDPNYLWTLVQFDHQLRPVDFCTAMKRDRVPLGQIKPKPKAHKSGGKRSSSTSAAKKKYWERVSLTAYFKRAPRPNVDVGILWDNKRRGAMAIAQGGGLPKNTAGGHPGDKQPGPPPKGDLANGPGPGAVGRPGPGGPPKVGPSSGVKVVNGKNSKPYREDRHFGGSETSMSSDDESFFSGPSTTNAAVLAAGVVVGVVLAELGDIMVSSRQGVTTQDMKATTSSVLVLICRMFLLLRRRHLLSKPTPPLLLQTASASDVERITDAAYRAGVIDERVAVHQLADDLAVEARPRTVPRIVQQPRHTVRTVDAIPVRRHAIRDRRYDDELTYFDELSMDDPESDLEWRGRRYEVPRRREYTFEDEDHLGRPLGPRRRVTEVVHGREEVPYMMEFEHEATANPFAPRLGRRRSYERRP</sequence>
<feature type="compositionally biased region" description="Basic residues" evidence="1">
    <location>
        <begin position="142"/>
        <end position="151"/>
    </location>
</feature>
<reference evidence="2" key="1">
    <citation type="submission" date="2021-03" db="EMBL/GenBank/DDBJ databases">
        <title>Revisited historic fungal species revealed as producer of novel bioactive compounds through whole genome sequencing and comparative genomics.</title>
        <authorList>
            <person name="Vignolle G.A."/>
            <person name="Hochenegger N."/>
            <person name="Mach R.L."/>
            <person name="Mach-Aigner A.R."/>
            <person name="Javad Rahimi M."/>
            <person name="Salim K.A."/>
            <person name="Chan C.M."/>
            <person name="Lim L.B.L."/>
            <person name="Cai F."/>
            <person name="Druzhinina I.S."/>
            <person name="U'Ren J.M."/>
            <person name="Derntl C."/>
        </authorList>
    </citation>
    <scope>NUCLEOTIDE SEQUENCE</scope>
    <source>
        <strain evidence="2">TUCIM 5799</strain>
    </source>
</reference>
<dbReference type="Proteomes" id="UP000829685">
    <property type="component" value="Unassembled WGS sequence"/>
</dbReference>
<evidence type="ECO:0000313" key="2">
    <source>
        <dbReference type="EMBL" id="KAI1880243.1"/>
    </source>
</evidence>
<dbReference type="EMBL" id="JAFIMR010000003">
    <property type="protein sequence ID" value="KAI1880243.1"/>
    <property type="molecule type" value="Genomic_DNA"/>
</dbReference>
<evidence type="ECO:0000256" key="1">
    <source>
        <dbReference type="SAM" id="MobiDB-lite"/>
    </source>
</evidence>
<feature type="compositionally biased region" description="Gly residues" evidence="1">
    <location>
        <begin position="230"/>
        <end position="239"/>
    </location>
</feature>
<evidence type="ECO:0000313" key="3">
    <source>
        <dbReference type="Proteomes" id="UP000829685"/>
    </source>
</evidence>
<proteinExistence type="predicted"/>
<keyword evidence="3" id="KW-1185">Reference proteome</keyword>
<gene>
    <name evidence="2" type="ORF">JX265_001864</name>
</gene>
<protein>
    <submittedName>
        <fullName evidence="2">Uncharacterized protein</fullName>
    </submittedName>
</protein>